<feature type="region of interest" description="Disordered" evidence="1">
    <location>
        <begin position="199"/>
        <end position="248"/>
    </location>
</feature>
<evidence type="ECO:0000256" key="1">
    <source>
        <dbReference type="SAM" id="MobiDB-lite"/>
    </source>
</evidence>
<feature type="chain" id="PRO_5037824774" description="Secreted protein" evidence="2">
    <location>
        <begin position="21"/>
        <end position="248"/>
    </location>
</feature>
<comment type="caution">
    <text evidence="3">The sequence shown here is derived from an EMBL/GenBank/DDBJ whole genome shotgun (WGS) entry which is preliminary data.</text>
</comment>
<protein>
    <recommendedName>
        <fullName evidence="5">Secreted protein</fullName>
    </recommendedName>
</protein>
<evidence type="ECO:0008006" key="5">
    <source>
        <dbReference type="Google" id="ProtNLM"/>
    </source>
</evidence>
<keyword evidence="2" id="KW-0732">Signal</keyword>
<accession>A0A918ZEN5</accession>
<dbReference type="RefSeq" id="WP_190135275.1">
    <property type="nucleotide sequence ID" value="NZ_BNBT01000017.1"/>
</dbReference>
<proteinExistence type="predicted"/>
<feature type="signal peptide" evidence="2">
    <location>
        <begin position="1"/>
        <end position="20"/>
    </location>
</feature>
<organism evidence="3 4">
    <name type="scientific">Streptomyces longispororuber</name>
    <dbReference type="NCBI Taxonomy" id="68230"/>
    <lineage>
        <taxon>Bacteria</taxon>
        <taxon>Bacillati</taxon>
        <taxon>Actinomycetota</taxon>
        <taxon>Actinomycetes</taxon>
        <taxon>Kitasatosporales</taxon>
        <taxon>Streptomycetaceae</taxon>
        <taxon>Streptomyces</taxon>
    </lineage>
</organism>
<dbReference type="AlphaFoldDB" id="A0A918ZEN5"/>
<reference evidence="3" key="1">
    <citation type="journal article" date="2014" name="Int. J. Syst. Evol. Microbiol.">
        <title>Complete genome sequence of Corynebacterium casei LMG S-19264T (=DSM 44701T), isolated from a smear-ripened cheese.</title>
        <authorList>
            <consortium name="US DOE Joint Genome Institute (JGI-PGF)"/>
            <person name="Walter F."/>
            <person name="Albersmeier A."/>
            <person name="Kalinowski J."/>
            <person name="Ruckert C."/>
        </authorList>
    </citation>
    <scope>NUCLEOTIDE SEQUENCE</scope>
    <source>
        <strain evidence="3">JCM 4784</strain>
    </source>
</reference>
<evidence type="ECO:0000313" key="4">
    <source>
        <dbReference type="Proteomes" id="UP000608024"/>
    </source>
</evidence>
<evidence type="ECO:0000313" key="3">
    <source>
        <dbReference type="EMBL" id="GHE48505.1"/>
    </source>
</evidence>
<dbReference type="Proteomes" id="UP000608024">
    <property type="component" value="Unassembled WGS sequence"/>
</dbReference>
<keyword evidence="4" id="KW-1185">Reference proteome</keyword>
<sequence>MHRRAVLVTLGFLTAGLLGAAPAPPDDNPPLMLVSRSTAECVGVPDATPLDRGVPGLAVVRARQIPVPSSREVVSACLEAAADDPDNPVHQLVAEYGPLLGLHPEPPGPGFPQLELPRPELIVFRGEGRRGVTATRPAPPGPAATRTAPEPRAVALVDTTVSDLCAGIPITNAPEGLALLDTRVADVLRARSNRQCAVSSADYRGRQPLSQAVEKLPPLPPGIDPAALTEPPAPPRGEGDTGLRPVRK</sequence>
<reference evidence="3" key="2">
    <citation type="submission" date="2020-09" db="EMBL/GenBank/DDBJ databases">
        <authorList>
            <person name="Sun Q."/>
            <person name="Ohkuma M."/>
        </authorList>
    </citation>
    <scope>NUCLEOTIDE SEQUENCE</scope>
    <source>
        <strain evidence="3">JCM 4784</strain>
    </source>
</reference>
<gene>
    <name evidence="3" type="ORF">GCM10018785_17610</name>
</gene>
<dbReference type="EMBL" id="BNBT01000017">
    <property type="protein sequence ID" value="GHE48505.1"/>
    <property type="molecule type" value="Genomic_DNA"/>
</dbReference>
<evidence type="ECO:0000256" key="2">
    <source>
        <dbReference type="SAM" id="SignalP"/>
    </source>
</evidence>
<name>A0A918ZEN5_9ACTN</name>
<feature type="region of interest" description="Disordered" evidence="1">
    <location>
        <begin position="130"/>
        <end position="151"/>
    </location>
</feature>